<name>A0A382Y4U4_9ZZZZ</name>
<sequence>MIRLVRTVFGVSVIFLSVDATSHHSTQVFYDYDDVIEIQGQVTWVLWKNPHVRFNLTSTDSSGNEEMWELEGGSLNSLQRASVSEDVIKVGDTILAAGPRSSRGLNTIYVSNVLLPDGQEVSLRREQHLRWTTAPSVSGNEERSESVTTAPPQANNIFRVWTREYGDQSAALPFTAKALEGKQGWDPLTEDPAIRCIPQGMPGAMDNPYPIEFVR</sequence>
<proteinExistence type="predicted"/>
<dbReference type="AlphaFoldDB" id="A0A382Y4U4"/>
<accession>A0A382Y4U4</accession>
<evidence type="ECO:0000313" key="1">
    <source>
        <dbReference type="EMBL" id="SVD77875.1"/>
    </source>
</evidence>
<dbReference type="InterPro" id="IPR046150">
    <property type="entry name" value="DUF6152"/>
</dbReference>
<gene>
    <name evidence="1" type="ORF">METZ01_LOCUS430729</name>
</gene>
<organism evidence="1">
    <name type="scientific">marine metagenome</name>
    <dbReference type="NCBI Taxonomy" id="408172"/>
    <lineage>
        <taxon>unclassified sequences</taxon>
        <taxon>metagenomes</taxon>
        <taxon>ecological metagenomes</taxon>
    </lineage>
</organism>
<dbReference type="Pfam" id="PF19649">
    <property type="entry name" value="DUF6152"/>
    <property type="match status" value="1"/>
</dbReference>
<feature type="non-terminal residue" evidence="1">
    <location>
        <position position="215"/>
    </location>
</feature>
<protein>
    <submittedName>
        <fullName evidence="1">Uncharacterized protein</fullName>
    </submittedName>
</protein>
<reference evidence="1" key="1">
    <citation type="submission" date="2018-05" db="EMBL/GenBank/DDBJ databases">
        <authorList>
            <person name="Lanie J.A."/>
            <person name="Ng W.-L."/>
            <person name="Kazmierczak K.M."/>
            <person name="Andrzejewski T.M."/>
            <person name="Davidsen T.M."/>
            <person name="Wayne K.J."/>
            <person name="Tettelin H."/>
            <person name="Glass J.I."/>
            <person name="Rusch D."/>
            <person name="Podicherti R."/>
            <person name="Tsui H.-C.T."/>
            <person name="Winkler M.E."/>
        </authorList>
    </citation>
    <scope>NUCLEOTIDE SEQUENCE</scope>
</reference>
<dbReference type="EMBL" id="UINC01172679">
    <property type="protein sequence ID" value="SVD77875.1"/>
    <property type="molecule type" value="Genomic_DNA"/>
</dbReference>